<dbReference type="SUPFAM" id="SSF52402">
    <property type="entry name" value="Adenine nucleotide alpha hydrolases-like"/>
    <property type="match status" value="1"/>
</dbReference>
<dbReference type="PANTHER" id="PTHR43196:SF2">
    <property type="entry name" value="PHOSPHOADENOSINE PHOSPHOSULFATE REDUCTASE"/>
    <property type="match status" value="1"/>
</dbReference>
<evidence type="ECO:0000313" key="2">
    <source>
        <dbReference type="EMBL" id="MBC8547237.1"/>
    </source>
</evidence>
<evidence type="ECO:0000313" key="3">
    <source>
        <dbReference type="Proteomes" id="UP000653127"/>
    </source>
</evidence>
<gene>
    <name evidence="2" type="ORF">H8711_09905</name>
</gene>
<protein>
    <submittedName>
        <fullName evidence="2">Phosphoadenosine phosphosulfate reductase family protein</fullName>
    </submittedName>
</protein>
<comment type="caution">
    <text evidence="2">The sequence shown here is derived from an EMBL/GenBank/DDBJ whole genome shotgun (WGS) entry which is preliminary data.</text>
</comment>
<reference evidence="2" key="1">
    <citation type="submission" date="2020-08" db="EMBL/GenBank/DDBJ databases">
        <title>Genome public.</title>
        <authorList>
            <person name="Liu C."/>
            <person name="Sun Q."/>
        </authorList>
    </citation>
    <scope>NUCLEOTIDE SEQUENCE</scope>
    <source>
        <strain evidence="2">NSJ-31</strain>
    </source>
</reference>
<sequence>MQYQTSLTRGQPDDEAVKLLQYYEHMAIEYDPRGYCVSTSEGKDSRVVGHLMRRAGVRHYYLHNITGIDPPELIYFQRRNFRAYEDAGHLTYDVMYDKSMWTLMLERGVPPMRQMRYCCLSLKERYVPEQGRAIMAMGVRKSESAGRAKKRDELEIVANGRKGKNIIMPWDDDENRRTFEACQKFAERRVNPIAYWTTADVWAYSEDVHLEQCQLYQEGFRRLGCIGCPNASRREREMQFARWPKFREAYLRALQRMIAARTDKGLPLYPHHRSAEDWFAWWIEDRTQETADEDQIALEGW</sequence>
<dbReference type="Proteomes" id="UP000653127">
    <property type="component" value="Unassembled WGS sequence"/>
</dbReference>
<dbReference type="EMBL" id="JACRST010000016">
    <property type="protein sequence ID" value="MBC8547237.1"/>
    <property type="molecule type" value="Genomic_DNA"/>
</dbReference>
<dbReference type="InterPro" id="IPR050128">
    <property type="entry name" value="Sulfate_adenylyltrnsfr_sub2"/>
</dbReference>
<keyword evidence="3" id="KW-1185">Reference proteome</keyword>
<name>A0A926E152_9FIRM</name>
<proteinExistence type="predicted"/>
<dbReference type="Gene3D" id="3.40.50.620">
    <property type="entry name" value="HUPs"/>
    <property type="match status" value="1"/>
</dbReference>
<feature type="domain" description="Phosphoadenosine phosphosulphate reductase" evidence="1">
    <location>
        <begin position="36"/>
        <end position="230"/>
    </location>
</feature>
<dbReference type="RefSeq" id="WP_249283312.1">
    <property type="nucleotide sequence ID" value="NZ_JACRST010000016.1"/>
</dbReference>
<accession>A0A926E152</accession>
<dbReference type="GO" id="GO:0003824">
    <property type="term" value="F:catalytic activity"/>
    <property type="evidence" value="ECO:0007669"/>
    <property type="project" value="InterPro"/>
</dbReference>
<evidence type="ECO:0000259" key="1">
    <source>
        <dbReference type="Pfam" id="PF01507"/>
    </source>
</evidence>
<dbReference type="InterPro" id="IPR014729">
    <property type="entry name" value="Rossmann-like_a/b/a_fold"/>
</dbReference>
<dbReference type="AlphaFoldDB" id="A0A926E152"/>
<organism evidence="2 3">
    <name type="scientific">Ligaoa zhengdingensis</name>
    <dbReference type="NCBI Taxonomy" id="2763658"/>
    <lineage>
        <taxon>Bacteria</taxon>
        <taxon>Bacillati</taxon>
        <taxon>Bacillota</taxon>
        <taxon>Clostridia</taxon>
        <taxon>Eubacteriales</taxon>
        <taxon>Oscillospiraceae</taxon>
        <taxon>Ligaoa</taxon>
    </lineage>
</organism>
<dbReference type="Pfam" id="PF01507">
    <property type="entry name" value="PAPS_reduct"/>
    <property type="match status" value="1"/>
</dbReference>
<dbReference type="PANTHER" id="PTHR43196">
    <property type="entry name" value="SULFATE ADENYLYLTRANSFERASE SUBUNIT 2"/>
    <property type="match status" value="1"/>
</dbReference>
<dbReference type="InterPro" id="IPR002500">
    <property type="entry name" value="PAPS_reduct_dom"/>
</dbReference>